<organism evidence="1 2">
    <name type="scientific">Dickeya undicola</name>
    <dbReference type="NCBI Taxonomy" id="1577887"/>
    <lineage>
        <taxon>Bacteria</taxon>
        <taxon>Pseudomonadati</taxon>
        <taxon>Pseudomonadota</taxon>
        <taxon>Gammaproteobacteria</taxon>
        <taxon>Enterobacterales</taxon>
        <taxon>Pectobacteriaceae</taxon>
        <taxon>Dickeya</taxon>
    </lineage>
</organism>
<keyword evidence="2" id="KW-1185">Reference proteome</keyword>
<dbReference type="Proteomes" id="UP000271870">
    <property type="component" value="Unassembled WGS sequence"/>
</dbReference>
<dbReference type="EMBL" id="RJLS01000149">
    <property type="protein sequence ID" value="RNM14833.1"/>
    <property type="molecule type" value="Genomic_DNA"/>
</dbReference>
<evidence type="ECO:0000313" key="1">
    <source>
        <dbReference type="EMBL" id="RNM14833.1"/>
    </source>
</evidence>
<evidence type="ECO:0000313" key="2">
    <source>
        <dbReference type="Proteomes" id="UP000271870"/>
    </source>
</evidence>
<protein>
    <submittedName>
        <fullName evidence="1">Uncharacterized protein</fullName>
    </submittedName>
</protein>
<accession>A0ABX9WMZ8</accession>
<proteinExistence type="predicted"/>
<reference evidence="1 2" key="1">
    <citation type="submission" date="2018-11" db="EMBL/GenBank/DDBJ databases">
        <title>Characterization of surface water Dickeya isolates.</title>
        <authorList>
            <person name="Van Gijsegem F."/>
            <person name="Pedron J."/>
        </authorList>
    </citation>
    <scope>NUCLEOTIDE SEQUENCE [LARGE SCALE GENOMIC DNA]</scope>
    <source>
        <strain evidence="1 2">FVG10-MFV-A16</strain>
    </source>
</reference>
<gene>
    <name evidence="1" type="ORF">EFS38_20905</name>
</gene>
<name>A0ABX9WMZ8_9GAMM</name>
<feature type="non-terminal residue" evidence="1">
    <location>
        <position position="1"/>
    </location>
</feature>
<dbReference type="RefSeq" id="WP_161556400.1">
    <property type="nucleotide sequence ID" value="NZ_RJLS01000149.1"/>
</dbReference>
<comment type="caution">
    <text evidence="1">The sequence shown here is derived from an EMBL/GenBank/DDBJ whole genome shotgun (WGS) entry which is preliminary data.</text>
</comment>
<feature type="non-terminal residue" evidence="1">
    <location>
        <position position="77"/>
    </location>
</feature>
<sequence>VPNELEIKADYDSEQLITEWGALFDDVYKKGDCSDFDIVGWDSSYTGNPIPRDEMVEWLDNTIYRILSLSPRKIFEI</sequence>